<dbReference type="Pfam" id="PF13193">
    <property type="entry name" value="AMP-binding_C"/>
    <property type="match status" value="1"/>
</dbReference>
<sequence length="581" mass="63679">MRPEDAFALMVDQGDMVLDRLDACCRVHPDKTFIIYGEDDITLSFAAFRQATDRLAAGLARLGVGADDRVSVFTRNSLVAALAMFAIWRAGGVYAPINFNFKGQLLGYQLKDTAPKLLITDINMAGVLAELADDLALPPVMMHHPRPGDHDDAGTTMPLAGLGGAPLHDLADLLATDAAPPVVIRRYGDIANIVYTSGTTGPSKGVMQSFRWMNQYNFLLRSLNNADDVLYCDLPLYHVGGAFSQFVRAVWHGCTVGLWDRFSPNRFWRRIDRCGATVCVLLDVMVPWLMSAEPDTRDRENTLNKVHMQPLPTAHHQVARRFGFDFTTAGFGQTESGAGFLVVIDQFGAEAGTPPDLYRGLSKDALRTAVRDMNLYMVDGAAPTPKGLMGRPSPLLETAVLDPEDNICPPGVVGQLAFRSRFPSTILTGYLNKPEKTLEAFRNQWFHTGDAISRDADGIHYFVDRMGGFFRVRGENVSSFEVEDLINSHPSIRVAAALPVPAREGGEEDIGVFVELVEGATLSLDALRAHCAAVMPRYMVPHHLRIIDALPLTPTGKIEKYKLRQQLLAEIEAAASGRLSA</sequence>
<dbReference type="InterPro" id="IPR045851">
    <property type="entry name" value="AMP-bd_C_sf"/>
</dbReference>
<dbReference type="PROSITE" id="PS00455">
    <property type="entry name" value="AMP_BINDING"/>
    <property type="match status" value="1"/>
</dbReference>
<evidence type="ECO:0000313" key="4">
    <source>
        <dbReference type="Proteomes" id="UP001413721"/>
    </source>
</evidence>
<accession>A0ABU9YLZ5</accession>
<dbReference type="Pfam" id="PF00501">
    <property type="entry name" value="AMP-binding"/>
    <property type="match status" value="1"/>
</dbReference>
<organism evidence="3 4">
    <name type="scientific">Tistrella arctica</name>
    <dbReference type="NCBI Taxonomy" id="3133430"/>
    <lineage>
        <taxon>Bacteria</taxon>
        <taxon>Pseudomonadati</taxon>
        <taxon>Pseudomonadota</taxon>
        <taxon>Alphaproteobacteria</taxon>
        <taxon>Geminicoccales</taxon>
        <taxon>Geminicoccaceae</taxon>
        <taxon>Tistrella</taxon>
    </lineage>
</organism>
<dbReference type="Gene3D" id="3.30.300.30">
    <property type="match status" value="1"/>
</dbReference>
<feature type="domain" description="AMP-binding enzyme C-terminal" evidence="2">
    <location>
        <begin position="481"/>
        <end position="557"/>
    </location>
</feature>
<gene>
    <name evidence="3" type="ORF">WG926_15985</name>
</gene>
<reference evidence="3 4" key="1">
    <citation type="submission" date="2024-03" db="EMBL/GenBank/DDBJ databases">
        <title>High-quality draft genome sequencing of Tistrella sp. BH-R2-4.</title>
        <authorList>
            <person name="Dong C."/>
        </authorList>
    </citation>
    <scope>NUCLEOTIDE SEQUENCE [LARGE SCALE GENOMIC DNA]</scope>
    <source>
        <strain evidence="3 4">BH-R2-4</strain>
    </source>
</reference>
<name>A0ABU9YLZ5_9PROT</name>
<dbReference type="PANTHER" id="PTHR43767:SF1">
    <property type="entry name" value="NONRIBOSOMAL PEPTIDE SYNTHASE PES1 (EUROFUNG)-RELATED"/>
    <property type="match status" value="1"/>
</dbReference>
<dbReference type="PANTHER" id="PTHR43767">
    <property type="entry name" value="LONG-CHAIN-FATTY-ACID--COA LIGASE"/>
    <property type="match status" value="1"/>
</dbReference>
<comment type="caution">
    <text evidence="3">The sequence shown here is derived from an EMBL/GenBank/DDBJ whole genome shotgun (WGS) entry which is preliminary data.</text>
</comment>
<dbReference type="Proteomes" id="UP001413721">
    <property type="component" value="Unassembled WGS sequence"/>
</dbReference>
<dbReference type="Gene3D" id="3.40.50.12780">
    <property type="entry name" value="N-terminal domain of ligase-like"/>
    <property type="match status" value="1"/>
</dbReference>
<dbReference type="InterPro" id="IPR000873">
    <property type="entry name" value="AMP-dep_synth/lig_dom"/>
</dbReference>
<evidence type="ECO:0000259" key="1">
    <source>
        <dbReference type="Pfam" id="PF00501"/>
    </source>
</evidence>
<evidence type="ECO:0000313" key="3">
    <source>
        <dbReference type="EMBL" id="MEN2989818.1"/>
    </source>
</evidence>
<dbReference type="SUPFAM" id="SSF56801">
    <property type="entry name" value="Acetyl-CoA synthetase-like"/>
    <property type="match status" value="1"/>
</dbReference>
<dbReference type="EMBL" id="JBBKTW010000005">
    <property type="protein sequence ID" value="MEN2989818.1"/>
    <property type="molecule type" value="Genomic_DNA"/>
</dbReference>
<evidence type="ECO:0000259" key="2">
    <source>
        <dbReference type="Pfam" id="PF13193"/>
    </source>
</evidence>
<protein>
    <submittedName>
        <fullName evidence="3">AMP-binding protein</fullName>
    </submittedName>
</protein>
<proteinExistence type="predicted"/>
<feature type="domain" description="AMP-dependent synthetase/ligase" evidence="1">
    <location>
        <begin position="23"/>
        <end position="430"/>
    </location>
</feature>
<dbReference type="RefSeq" id="WP_345937764.1">
    <property type="nucleotide sequence ID" value="NZ_JBBKTW010000005.1"/>
</dbReference>
<dbReference type="InterPro" id="IPR050237">
    <property type="entry name" value="ATP-dep_AMP-bd_enzyme"/>
</dbReference>
<dbReference type="InterPro" id="IPR020845">
    <property type="entry name" value="AMP-binding_CS"/>
</dbReference>
<dbReference type="InterPro" id="IPR042099">
    <property type="entry name" value="ANL_N_sf"/>
</dbReference>
<keyword evidence="4" id="KW-1185">Reference proteome</keyword>
<dbReference type="InterPro" id="IPR025110">
    <property type="entry name" value="AMP-bd_C"/>
</dbReference>